<organism evidence="1 2">
    <name type="scientific">Tetragenococcus muriaticus PMC-11-5</name>
    <dbReference type="NCBI Taxonomy" id="1302649"/>
    <lineage>
        <taxon>Bacteria</taxon>
        <taxon>Bacillati</taxon>
        <taxon>Bacillota</taxon>
        <taxon>Bacilli</taxon>
        <taxon>Lactobacillales</taxon>
        <taxon>Enterococcaceae</taxon>
        <taxon>Tetragenococcus</taxon>
    </lineage>
</organism>
<evidence type="ECO:0000313" key="2">
    <source>
        <dbReference type="Proteomes" id="UP000029380"/>
    </source>
</evidence>
<dbReference type="AlphaFoldDB" id="A0A091C5Z1"/>
<dbReference type="PATRIC" id="fig|1302649.3.peg.1080"/>
<reference evidence="1 2" key="1">
    <citation type="submission" date="2014-08" db="EMBL/GenBank/DDBJ databases">
        <title>Genome sequence of Tetragenococcus muriaticus.</title>
        <authorList>
            <person name="Chuea-nongthon C."/>
            <person name="Rodtong S."/>
            <person name="Yongsawatdigul J."/>
            <person name="Steele J.L."/>
            <person name="Liu X.-y."/>
            <person name="Speers J."/>
            <person name="Glasner J.D."/>
            <person name="Neeno-Eckwall E.C."/>
        </authorList>
    </citation>
    <scope>NUCLEOTIDE SEQUENCE [LARGE SCALE GENOMIC DNA]</scope>
    <source>
        <strain evidence="1 2">PMC-11-5</strain>
    </source>
</reference>
<proteinExistence type="predicted"/>
<dbReference type="Proteomes" id="UP000029380">
    <property type="component" value="Unassembled WGS sequence"/>
</dbReference>
<accession>A0A091C5Z1</accession>
<evidence type="ECO:0000313" key="1">
    <source>
        <dbReference type="EMBL" id="KFN92095.1"/>
    </source>
</evidence>
<comment type="caution">
    <text evidence="1">The sequence shown here is derived from an EMBL/GenBank/DDBJ whole genome shotgun (WGS) entry which is preliminary data.</text>
</comment>
<protein>
    <submittedName>
        <fullName evidence="1">Uncharacterized protein</fullName>
    </submittedName>
</protein>
<gene>
    <name evidence="1" type="ORF">TMUPMC115_1078</name>
</gene>
<sequence length="77" mass="9149">MEIIYPPLVEQSVKYHLQANKQETVNKAEIYRAMVERGILTENGQPTDYALKNGWIKDFYEEEDLSFEMFLDIFPIF</sequence>
<name>A0A091C5Z1_9ENTE</name>
<dbReference type="EMBL" id="JPVU01000108">
    <property type="protein sequence ID" value="KFN92095.1"/>
    <property type="molecule type" value="Genomic_DNA"/>
</dbReference>